<dbReference type="SUPFAM" id="SSF56112">
    <property type="entry name" value="Protein kinase-like (PK-like)"/>
    <property type="match status" value="1"/>
</dbReference>
<protein>
    <recommendedName>
        <fullName evidence="1">Protein kinase domain-containing protein</fullName>
    </recommendedName>
</protein>
<name>A0AAV5DIC6_ELECO</name>
<proteinExistence type="predicted"/>
<gene>
    <name evidence="2" type="primary">ga28260</name>
    <name evidence="2" type="ORF">PR202_ga28260</name>
</gene>
<dbReference type="Gene3D" id="1.10.510.10">
    <property type="entry name" value="Transferase(Phosphotransferase) domain 1"/>
    <property type="match status" value="1"/>
</dbReference>
<organism evidence="2 3">
    <name type="scientific">Eleusine coracana subsp. coracana</name>
    <dbReference type="NCBI Taxonomy" id="191504"/>
    <lineage>
        <taxon>Eukaryota</taxon>
        <taxon>Viridiplantae</taxon>
        <taxon>Streptophyta</taxon>
        <taxon>Embryophyta</taxon>
        <taxon>Tracheophyta</taxon>
        <taxon>Spermatophyta</taxon>
        <taxon>Magnoliopsida</taxon>
        <taxon>Liliopsida</taxon>
        <taxon>Poales</taxon>
        <taxon>Poaceae</taxon>
        <taxon>PACMAD clade</taxon>
        <taxon>Chloridoideae</taxon>
        <taxon>Cynodonteae</taxon>
        <taxon>Eleusininae</taxon>
        <taxon>Eleusine</taxon>
    </lineage>
</organism>
<comment type="caution">
    <text evidence="2">The sequence shown here is derived from an EMBL/GenBank/DDBJ whole genome shotgun (WGS) entry which is preliminary data.</text>
</comment>
<accession>A0AAV5DIC6</accession>
<dbReference type="PANTHER" id="PTHR45707">
    <property type="entry name" value="C2 CALCIUM/LIPID-BINDING PLANT PHOSPHORIBOSYLTRANSFERASE FAMILY PROTEIN"/>
    <property type="match status" value="1"/>
</dbReference>
<evidence type="ECO:0000259" key="1">
    <source>
        <dbReference type="PROSITE" id="PS50011"/>
    </source>
</evidence>
<dbReference type="PANTHER" id="PTHR45707:SF50">
    <property type="entry name" value="VESICLE-ASSOCIATED PROTEIN 1-1"/>
    <property type="match status" value="1"/>
</dbReference>
<evidence type="ECO:0000313" key="2">
    <source>
        <dbReference type="EMBL" id="GJN10186.1"/>
    </source>
</evidence>
<dbReference type="InterPro" id="IPR000719">
    <property type="entry name" value="Prot_kinase_dom"/>
</dbReference>
<dbReference type="Proteomes" id="UP001054889">
    <property type="component" value="Unassembled WGS sequence"/>
</dbReference>
<evidence type="ECO:0000313" key="3">
    <source>
        <dbReference type="Proteomes" id="UP001054889"/>
    </source>
</evidence>
<dbReference type="EMBL" id="BQKI01000017">
    <property type="protein sequence ID" value="GJN10186.1"/>
    <property type="molecule type" value="Genomic_DNA"/>
</dbReference>
<dbReference type="PROSITE" id="PS50011">
    <property type="entry name" value="PROTEIN_KINASE_DOM"/>
    <property type="match status" value="1"/>
</dbReference>
<reference evidence="2" key="1">
    <citation type="journal article" date="2018" name="DNA Res.">
        <title>Multiple hybrid de novo genome assembly of finger millet, an orphan allotetraploid crop.</title>
        <authorList>
            <person name="Hatakeyama M."/>
            <person name="Aluri S."/>
            <person name="Balachadran M.T."/>
            <person name="Sivarajan S.R."/>
            <person name="Patrignani A."/>
            <person name="Gruter S."/>
            <person name="Poveda L."/>
            <person name="Shimizu-Inatsugi R."/>
            <person name="Baeten J."/>
            <person name="Francoijs K.J."/>
            <person name="Nataraja K.N."/>
            <person name="Reddy Y.A.N."/>
            <person name="Phadnis S."/>
            <person name="Ravikumar R.L."/>
            <person name="Schlapbach R."/>
            <person name="Sreeman S.M."/>
            <person name="Shimizu K.K."/>
        </authorList>
    </citation>
    <scope>NUCLEOTIDE SEQUENCE</scope>
</reference>
<dbReference type="GO" id="GO:0005524">
    <property type="term" value="F:ATP binding"/>
    <property type="evidence" value="ECO:0007669"/>
    <property type="project" value="InterPro"/>
</dbReference>
<dbReference type="GO" id="GO:0004672">
    <property type="term" value="F:protein kinase activity"/>
    <property type="evidence" value="ECO:0007669"/>
    <property type="project" value="InterPro"/>
</dbReference>
<reference evidence="2" key="2">
    <citation type="submission" date="2021-12" db="EMBL/GenBank/DDBJ databases">
        <title>Resequencing data analysis of finger millet.</title>
        <authorList>
            <person name="Hatakeyama M."/>
            <person name="Aluri S."/>
            <person name="Balachadran M.T."/>
            <person name="Sivarajan S.R."/>
            <person name="Poveda L."/>
            <person name="Shimizu-Inatsugi R."/>
            <person name="Schlapbach R."/>
            <person name="Sreeman S.M."/>
            <person name="Shimizu K.K."/>
        </authorList>
    </citation>
    <scope>NUCLEOTIDE SEQUENCE</scope>
</reference>
<sequence>MDFKPANILLNDHMVPKVAEFCLSRLDEISQTRSDDRLFSLGYCAPEYQSCGKMSLKLDIYSLGIIIIELMIESKEAPDITKVRLSAVIRILLKIIKLTLSKQIG</sequence>
<dbReference type="Pfam" id="PF00069">
    <property type="entry name" value="Pkinase"/>
    <property type="match status" value="1"/>
</dbReference>
<dbReference type="AlphaFoldDB" id="A0AAV5DIC6"/>
<keyword evidence="3" id="KW-1185">Reference proteome</keyword>
<feature type="domain" description="Protein kinase" evidence="1">
    <location>
        <begin position="1"/>
        <end position="105"/>
    </location>
</feature>
<dbReference type="InterPro" id="IPR011009">
    <property type="entry name" value="Kinase-like_dom_sf"/>
</dbReference>